<gene>
    <name evidence="2" type="ORF">C8N45_107107</name>
</gene>
<evidence type="ECO:0008006" key="4">
    <source>
        <dbReference type="Google" id="ProtNLM"/>
    </source>
</evidence>
<reference evidence="2 3" key="1">
    <citation type="submission" date="2018-04" db="EMBL/GenBank/DDBJ databases">
        <title>Genomic Encyclopedia of Archaeal and Bacterial Type Strains, Phase II (KMG-II): from individual species to whole genera.</title>
        <authorList>
            <person name="Goeker M."/>
        </authorList>
    </citation>
    <scope>NUCLEOTIDE SEQUENCE [LARGE SCALE GENOMIC DNA]</scope>
    <source>
        <strain evidence="2 3">DSM 29955</strain>
    </source>
</reference>
<evidence type="ECO:0000313" key="3">
    <source>
        <dbReference type="Proteomes" id="UP000244523"/>
    </source>
</evidence>
<evidence type="ECO:0000256" key="1">
    <source>
        <dbReference type="SAM" id="MobiDB-lite"/>
    </source>
</evidence>
<feature type="compositionally biased region" description="Pro residues" evidence="1">
    <location>
        <begin position="313"/>
        <end position="330"/>
    </location>
</feature>
<feature type="region of interest" description="Disordered" evidence="1">
    <location>
        <begin position="715"/>
        <end position="738"/>
    </location>
</feature>
<dbReference type="EMBL" id="QBUD01000007">
    <property type="protein sequence ID" value="PUB13647.1"/>
    <property type="molecule type" value="Genomic_DNA"/>
</dbReference>
<dbReference type="AlphaFoldDB" id="A0A2T6KEX1"/>
<organism evidence="2 3">
    <name type="scientific">Yoonia sediminilitoris</name>
    <dbReference type="NCBI Taxonomy" id="1286148"/>
    <lineage>
        <taxon>Bacteria</taxon>
        <taxon>Pseudomonadati</taxon>
        <taxon>Pseudomonadota</taxon>
        <taxon>Alphaproteobacteria</taxon>
        <taxon>Rhodobacterales</taxon>
        <taxon>Paracoccaceae</taxon>
        <taxon>Yoonia</taxon>
    </lineage>
</organism>
<comment type="caution">
    <text evidence="2">The sequence shown here is derived from an EMBL/GenBank/DDBJ whole genome shotgun (WGS) entry which is preliminary data.</text>
</comment>
<protein>
    <recommendedName>
        <fullName evidence="4">Type IV pilus biogenesis protein PilP</fullName>
    </recommendedName>
</protein>
<evidence type="ECO:0000313" key="2">
    <source>
        <dbReference type="EMBL" id="PUB13647.1"/>
    </source>
</evidence>
<keyword evidence="3" id="KW-1185">Reference proteome</keyword>
<feature type="region of interest" description="Disordered" evidence="1">
    <location>
        <begin position="271"/>
        <end position="290"/>
    </location>
</feature>
<proteinExistence type="predicted"/>
<dbReference type="Proteomes" id="UP000244523">
    <property type="component" value="Unassembled WGS sequence"/>
</dbReference>
<sequence>MLDAGMTTNFALSLSMEGIQLLHRVTGGWKLVGDASIEDPRLDDVLADLRNKAMALEPTGMRTKLVIPLDQIKYLALDTTQTTQEEIEAAIDGTTPYALDELVIDSERRGGRTHIAAVAKETLDEAEAFARAHRFNPVCFVAIPEPFTFQSEVFFGPTRMMTEVLGANGEVTRDVLPIMIAGTRIKSRLLIFDIPDDELPAADGHDLATLLGPSAADEAPDEGTNAQEPARADDPEPQAAAPEVDSAPVEPEPATTGEQLVFAEVDAPAETAPKATDGGEEEAQEPETAQFDEVVEEPAAIIADAVEPQEAPQTPPEPTEPQPKALPPNSPVFTIPVDPIIAEYHTARPKYQRRAKQRVVGSRTAVAPAAPPHYPDVESIAPVIVAPKAPVRNAAKPAPNRAKPVMVGTAVAASAALAGWLWMQSGEADTVPINPASEAAIPEQPTDTAAQLSNVPPDVPTEAPTLARSNPAPLAVSPGLPIFEDWISFAAYSAPPAFMLAAPDTPLSAPTAMPAPPPEATVATVGAPLLRGRVLSPDEAELIYQATGVWQRAPRILAAPETTTKDGVVWPEALPAPGKVAQPITLESKVLAPELDFLAPADPPPPTARFAVDEQGNIVATPEGAVTPEGAIVFAGLPDLTVRARPELSSETLAMMQALAPSPDGVEIIAGPPPVVPPVRPNDLAEANADLAPGAVGIAGLQGTEDTAEALLARPTDEPRPTARPAGLDTSLPPEALPSDPDIASVIAGIATEETASPFIDITRNAIAESRRPRTRPQNFSRVVTAALQRQRATAATPATPATPAPQAAAAPRSAPAASAAPRNGGAVPGGVARAATQEDAIQLGDINLIGVYGRANARRALVRLTNGRYVRVEIGSSLDGGQVTAIGDKALNYVKRGRTYAIQVPVN</sequence>
<feature type="region of interest" description="Disordered" evidence="1">
    <location>
        <begin position="308"/>
        <end position="330"/>
    </location>
</feature>
<name>A0A2T6KEX1_9RHOB</name>
<accession>A0A2T6KEX1</accession>
<feature type="region of interest" description="Disordered" evidence="1">
    <location>
        <begin position="788"/>
        <end position="831"/>
    </location>
</feature>
<feature type="region of interest" description="Disordered" evidence="1">
    <location>
        <begin position="205"/>
        <end position="254"/>
    </location>
</feature>